<evidence type="ECO:0000313" key="2">
    <source>
        <dbReference type="Proteomes" id="UP000325375"/>
    </source>
</evidence>
<organism evidence="1 2">
    <name type="scientific">Pseudomonas fluorescens</name>
    <dbReference type="NCBI Taxonomy" id="294"/>
    <lineage>
        <taxon>Bacteria</taxon>
        <taxon>Pseudomonadati</taxon>
        <taxon>Pseudomonadota</taxon>
        <taxon>Gammaproteobacteria</taxon>
        <taxon>Pseudomonadales</taxon>
        <taxon>Pseudomonadaceae</taxon>
        <taxon>Pseudomonas</taxon>
    </lineage>
</organism>
<proteinExistence type="predicted"/>
<name>A0A5E7E2V7_PSEFL</name>
<dbReference type="EMBL" id="CABVHX010000020">
    <property type="protein sequence ID" value="VVO19494.1"/>
    <property type="molecule type" value="Genomic_DNA"/>
</dbReference>
<reference evidence="1 2" key="1">
    <citation type="submission" date="2019-09" db="EMBL/GenBank/DDBJ databases">
        <authorList>
            <person name="Chandra G."/>
            <person name="Truman W A."/>
        </authorList>
    </citation>
    <scope>NUCLEOTIDE SEQUENCE [LARGE SCALE GENOMIC DNA]</scope>
    <source>
        <strain evidence="1">PS718</strain>
    </source>
</reference>
<protein>
    <submittedName>
        <fullName evidence="1">Uncharacterized protein</fullName>
    </submittedName>
</protein>
<sequence>MQGQVFDIGAQSVAHGRIDRVDLRSQGAGFDDHVTDVIHRVDVVAGSADQGIGADTTVQDVAVGVADQGVVEGVAKQTEDASTQQGNIFHVVQIALLQIDGAGLSCRIEGNGEGVITFVGQFLNECDLARLIDAVGIVTFTADHSVDAGTAVKDVIAVVACQEVVLTVADSKGAAGAGQGDVFNVGAQNIGDRGHDGIDFARQGAGFEDHITGMVDNVRVVAGATCQYVGAEAAVEDVVARVAKYLVVQCVAGTVEISTALQCQVLDIIGQGVVDRCVNRVDLPWRAIGLDDHIADIVDDVDIVASTTGHGVRARHAIEQVAQVVANQGVVERRTIGVFDFCPVSDGQPFVE</sequence>
<gene>
    <name evidence="1" type="ORF">PS718_04097</name>
</gene>
<dbReference type="AlphaFoldDB" id="A0A5E7E2V7"/>
<accession>A0A5E7E2V7</accession>
<evidence type="ECO:0000313" key="1">
    <source>
        <dbReference type="EMBL" id="VVO19494.1"/>
    </source>
</evidence>
<dbReference type="Proteomes" id="UP000325375">
    <property type="component" value="Unassembled WGS sequence"/>
</dbReference>